<name>A0A5B7CLC5_PORTR</name>
<organism evidence="2 3">
    <name type="scientific">Portunus trituberculatus</name>
    <name type="common">Swimming crab</name>
    <name type="synonym">Neptunus trituberculatus</name>
    <dbReference type="NCBI Taxonomy" id="210409"/>
    <lineage>
        <taxon>Eukaryota</taxon>
        <taxon>Metazoa</taxon>
        <taxon>Ecdysozoa</taxon>
        <taxon>Arthropoda</taxon>
        <taxon>Crustacea</taxon>
        <taxon>Multicrustacea</taxon>
        <taxon>Malacostraca</taxon>
        <taxon>Eumalacostraca</taxon>
        <taxon>Eucarida</taxon>
        <taxon>Decapoda</taxon>
        <taxon>Pleocyemata</taxon>
        <taxon>Brachyura</taxon>
        <taxon>Eubrachyura</taxon>
        <taxon>Portunoidea</taxon>
        <taxon>Portunidae</taxon>
        <taxon>Portuninae</taxon>
        <taxon>Portunus</taxon>
    </lineage>
</organism>
<comment type="caution">
    <text evidence="2">The sequence shown here is derived from an EMBL/GenBank/DDBJ whole genome shotgun (WGS) entry which is preliminary data.</text>
</comment>
<dbReference type="Proteomes" id="UP000324222">
    <property type="component" value="Unassembled WGS sequence"/>
</dbReference>
<proteinExistence type="predicted"/>
<protein>
    <submittedName>
        <fullName evidence="2">Uncharacterized protein</fullName>
    </submittedName>
</protein>
<gene>
    <name evidence="2" type="ORF">E2C01_002215</name>
</gene>
<sequence length="89" mass="9706">MAWCSSAHLTDNTEAGVHTTAPEGRPAELTILKPTSRSAFSTSVGYMYGCKINTRVPQLRASQFPCEPGFFMTRPPSPIMKPSVSTSER</sequence>
<evidence type="ECO:0000256" key="1">
    <source>
        <dbReference type="SAM" id="MobiDB-lite"/>
    </source>
</evidence>
<evidence type="ECO:0000313" key="3">
    <source>
        <dbReference type="Proteomes" id="UP000324222"/>
    </source>
</evidence>
<evidence type="ECO:0000313" key="2">
    <source>
        <dbReference type="EMBL" id="MPC09601.1"/>
    </source>
</evidence>
<dbReference type="EMBL" id="VSRR010000076">
    <property type="protein sequence ID" value="MPC09601.1"/>
    <property type="molecule type" value="Genomic_DNA"/>
</dbReference>
<keyword evidence="3" id="KW-1185">Reference proteome</keyword>
<reference evidence="2 3" key="1">
    <citation type="submission" date="2019-05" db="EMBL/GenBank/DDBJ databases">
        <title>Another draft genome of Portunus trituberculatus and its Hox gene families provides insights of decapod evolution.</title>
        <authorList>
            <person name="Jeong J.-H."/>
            <person name="Song I."/>
            <person name="Kim S."/>
            <person name="Choi T."/>
            <person name="Kim D."/>
            <person name="Ryu S."/>
            <person name="Kim W."/>
        </authorList>
    </citation>
    <scope>NUCLEOTIDE SEQUENCE [LARGE SCALE GENOMIC DNA]</scope>
    <source>
        <tissue evidence="2">Muscle</tissue>
    </source>
</reference>
<feature type="region of interest" description="Disordered" evidence="1">
    <location>
        <begin position="1"/>
        <end position="23"/>
    </location>
</feature>
<dbReference type="AlphaFoldDB" id="A0A5B7CLC5"/>
<accession>A0A5B7CLC5</accession>